<evidence type="ECO:0000256" key="5">
    <source>
        <dbReference type="ARBA" id="ARBA00022842"/>
    </source>
</evidence>
<evidence type="ECO:0000256" key="6">
    <source>
        <dbReference type="ARBA" id="ARBA00023211"/>
    </source>
</evidence>
<dbReference type="GO" id="GO:0046872">
    <property type="term" value="F:metal ion binding"/>
    <property type="evidence" value="ECO:0007669"/>
    <property type="project" value="UniProtKB-KW"/>
</dbReference>
<evidence type="ECO:0000256" key="4">
    <source>
        <dbReference type="ARBA" id="ARBA00022801"/>
    </source>
</evidence>
<protein>
    <submittedName>
        <fullName evidence="8">NUDIX hydrolase</fullName>
    </submittedName>
</protein>
<proteinExistence type="predicted"/>
<comment type="caution">
    <text evidence="8">The sequence shown here is derived from an EMBL/GenBank/DDBJ whole genome shotgun (WGS) entry which is preliminary data.</text>
</comment>
<comment type="cofactor">
    <cofactor evidence="2">
        <name>Mg(2+)</name>
        <dbReference type="ChEBI" id="CHEBI:18420"/>
    </cofactor>
</comment>
<comment type="cofactor">
    <cofactor evidence="1">
        <name>Mn(2+)</name>
        <dbReference type="ChEBI" id="CHEBI:29035"/>
    </cofactor>
</comment>
<organism evidence="8 9">
    <name type="scientific">Brucella intermedia GD04153</name>
    <dbReference type="NCBI Taxonomy" id="2975438"/>
    <lineage>
        <taxon>Bacteria</taxon>
        <taxon>Pseudomonadati</taxon>
        <taxon>Pseudomonadota</taxon>
        <taxon>Alphaproteobacteria</taxon>
        <taxon>Hyphomicrobiales</taxon>
        <taxon>Brucellaceae</taxon>
        <taxon>Brucella/Ochrobactrum group</taxon>
        <taxon>Brucella</taxon>
    </lineage>
</organism>
<dbReference type="SUPFAM" id="SSF55811">
    <property type="entry name" value="Nudix"/>
    <property type="match status" value="1"/>
</dbReference>
<evidence type="ECO:0000256" key="3">
    <source>
        <dbReference type="ARBA" id="ARBA00022723"/>
    </source>
</evidence>
<evidence type="ECO:0000259" key="7">
    <source>
        <dbReference type="PROSITE" id="PS51462"/>
    </source>
</evidence>
<keyword evidence="4 8" id="KW-0378">Hydrolase</keyword>
<gene>
    <name evidence="8" type="ORF">N7376_20235</name>
</gene>
<name>A0AA42H390_9HYPH</name>
<evidence type="ECO:0000313" key="8">
    <source>
        <dbReference type="EMBL" id="MDH0126304.1"/>
    </source>
</evidence>
<dbReference type="PROSITE" id="PS51462">
    <property type="entry name" value="NUDIX"/>
    <property type="match status" value="1"/>
</dbReference>
<keyword evidence="5" id="KW-0460">Magnesium</keyword>
<dbReference type="CDD" id="cd18870">
    <property type="entry name" value="NUDIX_AcylCoAdiphos_Nudt19"/>
    <property type="match status" value="1"/>
</dbReference>
<dbReference type="EMBL" id="JAODYY010000011">
    <property type="protein sequence ID" value="MDH0126304.1"/>
    <property type="molecule type" value="Genomic_DNA"/>
</dbReference>
<evidence type="ECO:0000313" key="9">
    <source>
        <dbReference type="Proteomes" id="UP001158087"/>
    </source>
</evidence>
<dbReference type="InterPro" id="IPR000086">
    <property type="entry name" value="NUDIX_hydrolase_dom"/>
</dbReference>
<dbReference type="GO" id="GO:0016818">
    <property type="term" value="F:hydrolase activity, acting on acid anhydrides, in phosphorus-containing anhydrides"/>
    <property type="evidence" value="ECO:0007669"/>
    <property type="project" value="InterPro"/>
</dbReference>
<reference evidence="8" key="1">
    <citation type="submission" date="2022-09" db="EMBL/GenBank/DDBJ databases">
        <title>Intensive care unit water sources are persistently colonized with multi-drug resistant bacteria and are the site of extensive horizontal gene transfer of antibiotic resistance genes.</title>
        <authorList>
            <person name="Diorio-Toth L."/>
        </authorList>
    </citation>
    <scope>NUCLEOTIDE SEQUENCE</scope>
    <source>
        <strain evidence="8">GD04153</strain>
    </source>
</reference>
<evidence type="ECO:0000256" key="2">
    <source>
        <dbReference type="ARBA" id="ARBA00001946"/>
    </source>
</evidence>
<keyword evidence="3" id="KW-0479">Metal-binding</keyword>
<dbReference type="Gene3D" id="3.90.79.10">
    <property type="entry name" value="Nucleoside Triphosphate Pyrophosphohydrolase"/>
    <property type="match status" value="1"/>
</dbReference>
<accession>A0AA42H390</accession>
<dbReference type="InterPro" id="IPR015797">
    <property type="entry name" value="NUDIX_hydrolase-like_dom_sf"/>
</dbReference>
<dbReference type="PANTHER" id="PTHR12318:SF0">
    <property type="entry name" value="ACYL-COENZYME A DIPHOSPHATASE NUDT19"/>
    <property type="match status" value="1"/>
</dbReference>
<evidence type="ECO:0000256" key="1">
    <source>
        <dbReference type="ARBA" id="ARBA00001936"/>
    </source>
</evidence>
<dbReference type="PANTHER" id="PTHR12318">
    <property type="entry name" value="TESTOSTERONE-REGULATED PROTEIN RP2"/>
    <property type="match status" value="1"/>
</dbReference>
<dbReference type="AlphaFoldDB" id="A0AA42H390"/>
<feature type="domain" description="Nudix hydrolase" evidence="7">
    <location>
        <begin position="16"/>
        <end position="213"/>
    </location>
</feature>
<keyword evidence="6" id="KW-0464">Manganese</keyword>
<dbReference type="InterPro" id="IPR039121">
    <property type="entry name" value="NUDT19"/>
</dbReference>
<dbReference type="Proteomes" id="UP001158087">
    <property type="component" value="Unassembled WGS sequence"/>
</dbReference>
<sequence>MVQLPSSPIKAGKALRPRDAASLLLVDRSGGKPRILMGRRHASLAFMPGKFVFPGGRADPIDGAIGATAELHNNDVAKLLAGMGARASLRRARALGLCAIRETFEETGLRIGQAASTPVTLPAHSDWSAFFDNGMIPALSSLRYFARAVTPPDNVRRFDTRFFIAFRDHIPELDGQPLVPSGELEDLDWVSIDQIDRFDVAHITQAILKEARALLTNADSELPATLPVVQYCKRHGRFVREVI</sequence>